<feature type="transmembrane region" description="Helical" evidence="1">
    <location>
        <begin position="12"/>
        <end position="31"/>
    </location>
</feature>
<dbReference type="InterPro" id="IPR007498">
    <property type="entry name" value="PqiA-like"/>
</dbReference>
<proteinExistence type="predicted"/>
<organism evidence="2 3">
    <name type="scientific">Litorisediminicola beolgyonensis</name>
    <dbReference type="NCBI Taxonomy" id="1173614"/>
    <lineage>
        <taxon>Bacteria</taxon>
        <taxon>Pseudomonadati</taxon>
        <taxon>Pseudomonadota</taxon>
        <taxon>Alphaproteobacteria</taxon>
        <taxon>Rhodobacterales</taxon>
        <taxon>Paracoccaceae</taxon>
        <taxon>Litorisediminicola</taxon>
    </lineage>
</organism>
<keyword evidence="3" id="KW-1185">Reference proteome</keyword>
<evidence type="ECO:0000313" key="3">
    <source>
        <dbReference type="Proteomes" id="UP001597135"/>
    </source>
</evidence>
<evidence type="ECO:0000256" key="1">
    <source>
        <dbReference type="SAM" id="Phobius"/>
    </source>
</evidence>
<feature type="transmembrane region" description="Helical" evidence="1">
    <location>
        <begin position="66"/>
        <end position="90"/>
    </location>
</feature>
<gene>
    <name evidence="2" type="ORF">ACFQ4E_20075</name>
</gene>
<dbReference type="EMBL" id="JBHTMU010000067">
    <property type="protein sequence ID" value="MFD1344737.1"/>
    <property type="molecule type" value="Genomic_DNA"/>
</dbReference>
<dbReference type="Pfam" id="PF04403">
    <property type="entry name" value="PqiA"/>
    <property type="match status" value="1"/>
</dbReference>
<reference evidence="3" key="1">
    <citation type="journal article" date="2019" name="Int. J. Syst. Evol. Microbiol.">
        <title>The Global Catalogue of Microorganisms (GCM) 10K type strain sequencing project: providing services to taxonomists for standard genome sequencing and annotation.</title>
        <authorList>
            <consortium name="The Broad Institute Genomics Platform"/>
            <consortium name="The Broad Institute Genome Sequencing Center for Infectious Disease"/>
            <person name="Wu L."/>
            <person name="Ma J."/>
        </authorList>
    </citation>
    <scope>NUCLEOTIDE SEQUENCE [LARGE SCALE GENOMIC DNA]</scope>
    <source>
        <strain evidence="3">CCUG 62953</strain>
    </source>
</reference>
<comment type="caution">
    <text evidence="2">The sequence shown here is derived from an EMBL/GenBank/DDBJ whole genome shotgun (WGS) entry which is preliminary data.</text>
</comment>
<sequence>MSRTLLPKLVNLALVIVFPVAWFAPLIRTGLLDPVTLPGWLGGKTVFALEEITVISGIQALWASDVFLAIAVTFFALMAPMLKCLGLALVQFGLLSPRAKPAIAVLGKLAMADIFILSLFVVIAKGIGIGTVEIAWGLYLFTGAVVASLLLSLFGGTPSEPA</sequence>
<dbReference type="Proteomes" id="UP001597135">
    <property type="component" value="Unassembled WGS sequence"/>
</dbReference>
<dbReference type="RefSeq" id="WP_386806314.1">
    <property type="nucleotide sequence ID" value="NZ_JBHTMU010000067.1"/>
</dbReference>
<name>A0ABW3ZPF8_9RHOB</name>
<accession>A0ABW3ZPF8</accession>
<keyword evidence="1" id="KW-0472">Membrane</keyword>
<protein>
    <submittedName>
        <fullName evidence="2">Paraquat-inducible protein A</fullName>
    </submittedName>
</protein>
<evidence type="ECO:0000313" key="2">
    <source>
        <dbReference type="EMBL" id="MFD1344737.1"/>
    </source>
</evidence>
<keyword evidence="1" id="KW-0812">Transmembrane</keyword>
<keyword evidence="1" id="KW-1133">Transmembrane helix</keyword>
<feature type="transmembrane region" description="Helical" evidence="1">
    <location>
        <begin position="102"/>
        <end position="124"/>
    </location>
</feature>
<feature type="transmembrane region" description="Helical" evidence="1">
    <location>
        <begin position="136"/>
        <end position="156"/>
    </location>
</feature>